<dbReference type="EMBL" id="CWJI01000014">
    <property type="protein sequence ID" value="CRY56537.1"/>
    <property type="molecule type" value="Genomic_DNA"/>
</dbReference>
<feature type="signal peptide" evidence="1">
    <location>
        <begin position="1"/>
        <end position="24"/>
    </location>
</feature>
<feature type="chain" id="PRO_5005220392" description="DUF1120 domain-containing protein" evidence="1">
    <location>
        <begin position="25"/>
        <end position="227"/>
    </location>
</feature>
<name>A0A0H5M0G0_YERIN</name>
<proteinExistence type="predicted"/>
<evidence type="ECO:0000256" key="1">
    <source>
        <dbReference type="SAM" id="SignalP"/>
    </source>
</evidence>
<evidence type="ECO:0000313" key="2">
    <source>
        <dbReference type="EMBL" id="CRY56537.1"/>
    </source>
</evidence>
<evidence type="ECO:0000313" key="3">
    <source>
        <dbReference type="Proteomes" id="UP000043316"/>
    </source>
</evidence>
<gene>
    <name evidence="2" type="ORF">ERS008476_03581</name>
</gene>
<dbReference type="AlphaFoldDB" id="A0A0H5M0G0"/>
<accession>A0A0H5M0G0</accession>
<organism evidence="2 3">
    <name type="scientific">Yersinia intermedia</name>
    <dbReference type="NCBI Taxonomy" id="631"/>
    <lineage>
        <taxon>Bacteria</taxon>
        <taxon>Pseudomonadati</taxon>
        <taxon>Pseudomonadota</taxon>
        <taxon>Gammaproteobacteria</taxon>
        <taxon>Enterobacterales</taxon>
        <taxon>Yersiniaceae</taxon>
        <taxon>Yersinia</taxon>
    </lineage>
</organism>
<dbReference type="RefSeq" id="WP_053010153.1">
    <property type="nucleotide sequence ID" value="NZ_CWJI01000014.1"/>
</dbReference>
<dbReference type="Proteomes" id="UP000043316">
    <property type="component" value="Unassembled WGS sequence"/>
</dbReference>
<sequence>MLKINMVRAMILVATFSVLQSAMAADSAPLILKVNYQPAACSVNLSNQQADFGDISPQSLSNNATGTPLPPPNPVDISVICSGEVAAAIMFVDHRKNSIAEGLNYIGPQGKLGNLDKQQVFGLGTDSQGTAIGGWVPYLSQIIANGAPTNFGLINHDGQLDATVSQPSGKIMPSHGFTPVNHLAQVQKFTQLNASMYAVSSINPVSKLSLRDEVRIDGNITVQIIYL</sequence>
<evidence type="ECO:0008006" key="4">
    <source>
        <dbReference type="Google" id="ProtNLM"/>
    </source>
</evidence>
<keyword evidence="1" id="KW-0732">Signal</keyword>
<protein>
    <recommendedName>
        <fullName evidence="4">DUF1120 domain-containing protein</fullName>
    </recommendedName>
</protein>
<reference evidence="3" key="1">
    <citation type="submission" date="2015-03" db="EMBL/GenBank/DDBJ databases">
        <authorList>
            <consortium name="Pathogen Informatics"/>
        </authorList>
    </citation>
    <scope>NUCLEOTIDE SEQUENCE [LARGE SCALE GENOMIC DNA]</scope>
    <source>
        <strain evidence="3">R148</strain>
    </source>
</reference>